<sequence>MQPAVCHTFYNSGMNQIDILLPFGLPPEDLAKDLLRQCKSPALATLLARAKVLHTEELDPFSRALPHETWLAKKFLSPGFEPETSPPIAGAQLRQHGLQADSGTWFIVQPVHFHIARDHLVLTDPRQLNLPDEESRILFEAARPLFEEAGKTLVYGDAATWFVQADDWHGLRTATPDAACGHNIDIWMPKGDAELAWRKLQNEVQMHWHMHELNAQREARGAKMVNSLWLWGGSTVSHGAQASKTAPYSETFNLRGWTAALGAASTKDNSDCYAIDTILAQPRQGLVMIDALLTSSLASDWGSWLQIMEMLDTEWFTLYVSALQGGRLQRVNLILTNNTRLAEFSVSRNSLRKFWVKPNLNRLLP</sequence>
<evidence type="ECO:0000313" key="1">
    <source>
        <dbReference type="EMBL" id="TCS36110.1"/>
    </source>
</evidence>
<proteinExistence type="predicted"/>
<protein>
    <recommendedName>
        <fullName evidence="3">Regulatory protein, RpfE type</fullName>
    </recommendedName>
</protein>
<reference evidence="1 2" key="1">
    <citation type="submission" date="2019-03" db="EMBL/GenBank/DDBJ databases">
        <title>Genomic Encyclopedia of Type Strains, Phase IV (KMG-IV): sequencing the most valuable type-strain genomes for metagenomic binning, comparative biology and taxonomic classification.</title>
        <authorList>
            <person name="Goeker M."/>
        </authorList>
    </citation>
    <scope>NUCLEOTIDE SEQUENCE [LARGE SCALE GENOMIC DNA]</scope>
    <source>
        <strain evidence="1 2">DSM 7445</strain>
    </source>
</reference>
<evidence type="ECO:0000313" key="2">
    <source>
        <dbReference type="Proteomes" id="UP000295382"/>
    </source>
</evidence>
<evidence type="ECO:0008006" key="3">
    <source>
        <dbReference type="Google" id="ProtNLM"/>
    </source>
</evidence>
<keyword evidence="2" id="KW-1185">Reference proteome</keyword>
<accession>A0A4V2UIH1</accession>
<comment type="caution">
    <text evidence="1">The sequence shown here is derived from an EMBL/GenBank/DDBJ whole genome shotgun (WGS) entry which is preliminary data.</text>
</comment>
<dbReference type="EMBL" id="SLZQ01000008">
    <property type="protein sequence ID" value="TCS36110.1"/>
    <property type="molecule type" value="Genomic_DNA"/>
</dbReference>
<dbReference type="Proteomes" id="UP000295382">
    <property type="component" value="Unassembled WGS sequence"/>
</dbReference>
<dbReference type="PIRSF" id="PIRSF015283">
    <property type="entry name" value="Regulatory_RpfE"/>
    <property type="match status" value="1"/>
</dbReference>
<dbReference type="AlphaFoldDB" id="A0A4V2UIH1"/>
<gene>
    <name evidence="1" type="ORF">EDC30_108174</name>
</gene>
<dbReference type="InterPro" id="IPR016631">
    <property type="entry name" value="Regulatory_RpfE"/>
</dbReference>
<organism evidence="1 2">
    <name type="scientific">Paucimonas lemoignei</name>
    <name type="common">Pseudomonas lemoignei</name>
    <dbReference type="NCBI Taxonomy" id="29443"/>
    <lineage>
        <taxon>Bacteria</taxon>
        <taxon>Pseudomonadati</taxon>
        <taxon>Pseudomonadota</taxon>
        <taxon>Betaproteobacteria</taxon>
        <taxon>Burkholderiales</taxon>
        <taxon>Burkholderiaceae</taxon>
        <taxon>Paucimonas</taxon>
    </lineage>
</organism>
<name>A0A4V2UIH1_PAULE</name>